<gene>
    <name evidence="2" type="ORF">Tco_0859099</name>
</gene>
<evidence type="ECO:0000313" key="2">
    <source>
        <dbReference type="EMBL" id="GJT12057.1"/>
    </source>
</evidence>
<sequence length="171" mass="19886">MWKVLWTLLKLLQEASSLIHWANLFKHFEWSNVPGVKLSSVSKLDDTFMSLQALSNLHYLFSGFMDYFWSFRNTTNAPIELSRARPDTSYTEQGVEVEYFDLWDSCMIKSLRLPKCGNHIRFLIQRVLSKRISNVLIPLPREVSAFDIFSSLSASVRAQRIYEGILDMVNN</sequence>
<protein>
    <recommendedName>
        <fullName evidence="4">Maturase K</fullName>
    </recommendedName>
</protein>
<proteinExistence type="predicted"/>
<evidence type="ECO:0000256" key="1">
    <source>
        <dbReference type="SAM" id="SignalP"/>
    </source>
</evidence>
<evidence type="ECO:0000313" key="3">
    <source>
        <dbReference type="Proteomes" id="UP001151760"/>
    </source>
</evidence>
<keyword evidence="1" id="KW-0732">Signal</keyword>
<dbReference type="Proteomes" id="UP001151760">
    <property type="component" value="Unassembled WGS sequence"/>
</dbReference>
<reference evidence="2" key="1">
    <citation type="journal article" date="2022" name="Int. J. Mol. Sci.">
        <title>Draft Genome of Tanacetum Coccineum: Genomic Comparison of Closely Related Tanacetum-Family Plants.</title>
        <authorList>
            <person name="Yamashiro T."/>
            <person name="Shiraishi A."/>
            <person name="Nakayama K."/>
            <person name="Satake H."/>
        </authorList>
    </citation>
    <scope>NUCLEOTIDE SEQUENCE</scope>
</reference>
<accession>A0ABQ5BED7</accession>
<reference evidence="2" key="2">
    <citation type="submission" date="2022-01" db="EMBL/GenBank/DDBJ databases">
        <authorList>
            <person name="Yamashiro T."/>
            <person name="Shiraishi A."/>
            <person name="Satake H."/>
            <person name="Nakayama K."/>
        </authorList>
    </citation>
    <scope>NUCLEOTIDE SEQUENCE</scope>
</reference>
<feature type="chain" id="PRO_5046812426" description="Maturase K" evidence="1">
    <location>
        <begin position="18"/>
        <end position="171"/>
    </location>
</feature>
<name>A0ABQ5BED7_9ASTR</name>
<organism evidence="2 3">
    <name type="scientific">Tanacetum coccineum</name>
    <dbReference type="NCBI Taxonomy" id="301880"/>
    <lineage>
        <taxon>Eukaryota</taxon>
        <taxon>Viridiplantae</taxon>
        <taxon>Streptophyta</taxon>
        <taxon>Embryophyta</taxon>
        <taxon>Tracheophyta</taxon>
        <taxon>Spermatophyta</taxon>
        <taxon>Magnoliopsida</taxon>
        <taxon>eudicotyledons</taxon>
        <taxon>Gunneridae</taxon>
        <taxon>Pentapetalae</taxon>
        <taxon>asterids</taxon>
        <taxon>campanulids</taxon>
        <taxon>Asterales</taxon>
        <taxon>Asteraceae</taxon>
        <taxon>Asteroideae</taxon>
        <taxon>Anthemideae</taxon>
        <taxon>Anthemidinae</taxon>
        <taxon>Tanacetum</taxon>
    </lineage>
</organism>
<evidence type="ECO:0008006" key="4">
    <source>
        <dbReference type="Google" id="ProtNLM"/>
    </source>
</evidence>
<keyword evidence="3" id="KW-1185">Reference proteome</keyword>
<feature type="signal peptide" evidence="1">
    <location>
        <begin position="1"/>
        <end position="17"/>
    </location>
</feature>
<dbReference type="EMBL" id="BQNB010013117">
    <property type="protein sequence ID" value="GJT12057.1"/>
    <property type="molecule type" value="Genomic_DNA"/>
</dbReference>
<comment type="caution">
    <text evidence="2">The sequence shown here is derived from an EMBL/GenBank/DDBJ whole genome shotgun (WGS) entry which is preliminary data.</text>
</comment>